<proteinExistence type="predicted"/>
<feature type="region of interest" description="Disordered" evidence="1">
    <location>
        <begin position="94"/>
        <end position="130"/>
    </location>
</feature>
<dbReference type="HOGENOM" id="CLU_1214687_0_0_1"/>
<feature type="compositionally biased region" description="Acidic residues" evidence="1">
    <location>
        <begin position="100"/>
        <end position="111"/>
    </location>
</feature>
<dbReference type="RefSeq" id="XP_001838173.2">
    <property type="nucleotide sequence ID" value="XM_001838121.2"/>
</dbReference>
<organism evidence="2 3">
    <name type="scientific">Coprinopsis cinerea (strain Okayama-7 / 130 / ATCC MYA-4618 / FGSC 9003)</name>
    <name type="common">Inky cap fungus</name>
    <name type="synonym">Hormographiella aspergillata</name>
    <dbReference type="NCBI Taxonomy" id="240176"/>
    <lineage>
        <taxon>Eukaryota</taxon>
        <taxon>Fungi</taxon>
        <taxon>Dikarya</taxon>
        <taxon>Basidiomycota</taxon>
        <taxon>Agaricomycotina</taxon>
        <taxon>Agaricomycetes</taxon>
        <taxon>Agaricomycetidae</taxon>
        <taxon>Agaricales</taxon>
        <taxon>Agaricineae</taxon>
        <taxon>Psathyrellaceae</taxon>
        <taxon>Coprinopsis</taxon>
    </lineage>
</organism>
<protein>
    <submittedName>
        <fullName evidence="2">Uncharacterized protein</fullName>
    </submittedName>
</protein>
<sequence length="228" mass="25116">MSIRDYIYWYRDDLRRALLIRNYEEKIKAWNDVVSGYVWDDGVYEDDNSDEGIEAGAPQIDSSSTWGNPVDDDDSLGTWQESDTDNLLSLSEEASKTGISDEETNPLEDENGGNISSTVSEETEDAPSAETELHPLTDITRTAINGTALDTKETNLEGKCSHAETSEDVQGIVTESEAPTRARQGKRKAAFEDDRENIQVCATTGSSKRTRIAAEPSTVDNCVPPTLQ</sequence>
<feature type="region of interest" description="Disordered" evidence="1">
    <location>
        <begin position="48"/>
        <end position="81"/>
    </location>
</feature>
<dbReference type="KEGG" id="cci:CC1G_05654"/>
<dbReference type="EMBL" id="AACS02000013">
    <property type="protein sequence ID" value="EAU83750.2"/>
    <property type="molecule type" value="Genomic_DNA"/>
</dbReference>
<evidence type="ECO:0000256" key="1">
    <source>
        <dbReference type="SAM" id="MobiDB-lite"/>
    </source>
</evidence>
<comment type="caution">
    <text evidence="2">The sequence shown here is derived from an EMBL/GenBank/DDBJ whole genome shotgun (WGS) entry which is preliminary data.</text>
</comment>
<name>A8P1T5_COPC7</name>
<gene>
    <name evidence="2" type="ORF">CC1G_05654</name>
</gene>
<dbReference type="GeneID" id="6014743"/>
<reference evidence="2 3" key="1">
    <citation type="journal article" date="2010" name="Proc. Natl. Acad. Sci. U.S.A.">
        <title>Insights into evolution of multicellular fungi from the assembled chromosomes of the mushroom Coprinopsis cinerea (Coprinus cinereus).</title>
        <authorList>
            <person name="Stajich J.E."/>
            <person name="Wilke S.K."/>
            <person name="Ahren D."/>
            <person name="Au C.H."/>
            <person name="Birren B.W."/>
            <person name="Borodovsky M."/>
            <person name="Burns C."/>
            <person name="Canback B."/>
            <person name="Casselton L.A."/>
            <person name="Cheng C.K."/>
            <person name="Deng J."/>
            <person name="Dietrich F.S."/>
            <person name="Fargo D.C."/>
            <person name="Farman M.L."/>
            <person name="Gathman A.C."/>
            <person name="Goldberg J."/>
            <person name="Guigo R."/>
            <person name="Hoegger P.J."/>
            <person name="Hooker J.B."/>
            <person name="Huggins A."/>
            <person name="James T.Y."/>
            <person name="Kamada T."/>
            <person name="Kilaru S."/>
            <person name="Kodira C."/>
            <person name="Kues U."/>
            <person name="Kupfer D."/>
            <person name="Kwan H.S."/>
            <person name="Lomsadze A."/>
            <person name="Li W."/>
            <person name="Lilly W.W."/>
            <person name="Ma L.J."/>
            <person name="Mackey A.J."/>
            <person name="Manning G."/>
            <person name="Martin F."/>
            <person name="Muraguchi H."/>
            <person name="Natvig D.O."/>
            <person name="Palmerini H."/>
            <person name="Ramesh M.A."/>
            <person name="Rehmeyer C.J."/>
            <person name="Roe B.A."/>
            <person name="Shenoy N."/>
            <person name="Stanke M."/>
            <person name="Ter-Hovhannisyan V."/>
            <person name="Tunlid A."/>
            <person name="Velagapudi R."/>
            <person name="Vision T.J."/>
            <person name="Zeng Q."/>
            <person name="Zolan M.E."/>
            <person name="Pukkila P.J."/>
        </authorList>
    </citation>
    <scope>NUCLEOTIDE SEQUENCE [LARGE SCALE GENOMIC DNA]</scope>
    <source>
        <strain evidence="3">Okayama-7 / 130 / ATCC MYA-4618 / FGSC 9003</strain>
    </source>
</reference>
<feature type="region of interest" description="Disordered" evidence="1">
    <location>
        <begin position="209"/>
        <end position="228"/>
    </location>
</feature>
<dbReference type="VEuPathDB" id="FungiDB:CC1G_05654"/>
<dbReference type="InParanoid" id="A8P1T5"/>
<dbReference type="AlphaFoldDB" id="A8P1T5"/>
<keyword evidence="3" id="KW-1185">Reference proteome</keyword>
<evidence type="ECO:0000313" key="2">
    <source>
        <dbReference type="EMBL" id="EAU83750.2"/>
    </source>
</evidence>
<evidence type="ECO:0000313" key="3">
    <source>
        <dbReference type="Proteomes" id="UP000001861"/>
    </source>
</evidence>
<accession>A8P1T5</accession>
<dbReference type="Proteomes" id="UP000001861">
    <property type="component" value="Unassembled WGS sequence"/>
</dbReference>